<name>A0A1G9A1V6_9FIRM</name>
<evidence type="ECO:0000313" key="2">
    <source>
        <dbReference type="Proteomes" id="UP000198718"/>
    </source>
</evidence>
<protein>
    <submittedName>
        <fullName evidence="1">Uncharacterized protein</fullName>
    </submittedName>
</protein>
<dbReference type="STRING" id="393762.SAMN05660472_01036"/>
<organism evidence="1 2">
    <name type="scientific">Natronincola ferrireducens</name>
    <dbReference type="NCBI Taxonomy" id="393762"/>
    <lineage>
        <taxon>Bacteria</taxon>
        <taxon>Bacillati</taxon>
        <taxon>Bacillota</taxon>
        <taxon>Clostridia</taxon>
        <taxon>Peptostreptococcales</taxon>
        <taxon>Natronincolaceae</taxon>
        <taxon>Natronincola</taxon>
    </lineage>
</organism>
<dbReference type="Proteomes" id="UP000198718">
    <property type="component" value="Unassembled WGS sequence"/>
</dbReference>
<sequence length="46" mass="4995">MICLKNIVNNTTKISKEGMDSILLANNKAISTIIEEVKNGVGLSYL</sequence>
<evidence type="ECO:0000313" key="1">
    <source>
        <dbReference type="EMBL" id="SDK21323.1"/>
    </source>
</evidence>
<reference evidence="1 2" key="1">
    <citation type="submission" date="2016-10" db="EMBL/GenBank/DDBJ databases">
        <authorList>
            <person name="de Groot N.N."/>
        </authorList>
    </citation>
    <scope>NUCLEOTIDE SEQUENCE [LARGE SCALE GENOMIC DNA]</scope>
    <source>
        <strain evidence="1 2">DSM 18346</strain>
    </source>
</reference>
<keyword evidence="2" id="KW-1185">Reference proteome</keyword>
<dbReference type="AlphaFoldDB" id="A0A1G9A1V6"/>
<gene>
    <name evidence="1" type="ORF">SAMN05660472_01036</name>
</gene>
<dbReference type="EMBL" id="FNFP01000001">
    <property type="protein sequence ID" value="SDK21323.1"/>
    <property type="molecule type" value="Genomic_DNA"/>
</dbReference>
<accession>A0A1G9A1V6</accession>
<proteinExistence type="predicted"/>